<dbReference type="InterPro" id="IPR000008">
    <property type="entry name" value="C2_dom"/>
</dbReference>
<evidence type="ECO:0008006" key="17">
    <source>
        <dbReference type="Google" id="ProtNLM"/>
    </source>
</evidence>
<evidence type="ECO:0000256" key="8">
    <source>
        <dbReference type="ARBA" id="ARBA00023098"/>
    </source>
</evidence>
<dbReference type="SMART" id="SM00239">
    <property type="entry name" value="C2"/>
    <property type="match status" value="1"/>
</dbReference>
<dbReference type="InterPro" id="IPR035892">
    <property type="entry name" value="C2_domain_sf"/>
</dbReference>
<feature type="domain" description="Ras-GAP" evidence="14">
    <location>
        <begin position="656"/>
        <end position="859"/>
    </location>
</feature>
<evidence type="ECO:0000256" key="7">
    <source>
        <dbReference type="ARBA" id="ARBA00022989"/>
    </source>
</evidence>
<dbReference type="InterPro" id="IPR008936">
    <property type="entry name" value="Rho_GTPase_activation_prot"/>
</dbReference>
<evidence type="ECO:0000313" key="15">
    <source>
        <dbReference type="EMBL" id="KAF5355628.1"/>
    </source>
</evidence>
<dbReference type="Gene3D" id="2.60.40.150">
    <property type="entry name" value="C2 domain"/>
    <property type="match status" value="1"/>
</dbReference>
<reference evidence="15 16" key="1">
    <citation type="journal article" date="2020" name="ISME J.">
        <title>Uncovering the hidden diversity of litter-decomposition mechanisms in mushroom-forming fungi.</title>
        <authorList>
            <person name="Floudas D."/>
            <person name="Bentzer J."/>
            <person name="Ahren D."/>
            <person name="Johansson T."/>
            <person name="Persson P."/>
            <person name="Tunlid A."/>
        </authorList>
    </citation>
    <scope>NUCLEOTIDE SEQUENCE [LARGE SCALE GENOMIC DNA]</scope>
    <source>
        <strain evidence="15 16">CBS 146.42</strain>
    </source>
</reference>
<dbReference type="GO" id="GO:0005096">
    <property type="term" value="F:GTPase activator activity"/>
    <property type="evidence" value="ECO:0007669"/>
    <property type="project" value="UniProtKB-KW"/>
</dbReference>
<dbReference type="InterPro" id="IPR001936">
    <property type="entry name" value="RasGAP_dom"/>
</dbReference>
<proteinExistence type="predicted"/>
<dbReference type="GO" id="GO:0006633">
    <property type="term" value="P:fatty acid biosynthetic process"/>
    <property type="evidence" value="ECO:0007669"/>
    <property type="project" value="UniProtKB-KW"/>
</dbReference>
<evidence type="ECO:0000256" key="5">
    <source>
        <dbReference type="ARBA" id="ARBA00022692"/>
    </source>
</evidence>
<comment type="caution">
    <text evidence="15">The sequence shown here is derived from an EMBL/GenBank/DDBJ whole genome shotgun (WGS) entry which is preliminary data.</text>
</comment>
<dbReference type="SMART" id="SM00323">
    <property type="entry name" value="RasGAP"/>
    <property type="match status" value="1"/>
</dbReference>
<comment type="subcellular location">
    <subcellularLocation>
        <location evidence="1">Membrane</location>
        <topology evidence="1">Multi-pass membrane protein</topology>
    </subcellularLocation>
</comment>
<dbReference type="InterPro" id="IPR002076">
    <property type="entry name" value="ELO_fam"/>
</dbReference>
<evidence type="ECO:0000256" key="9">
    <source>
        <dbReference type="ARBA" id="ARBA00023136"/>
    </source>
</evidence>
<feature type="region of interest" description="Disordered" evidence="11">
    <location>
        <begin position="1005"/>
        <end position="1082"/>
    </location>
</feature>
<keyword evidence="5 12" id="KW-0812">Transmembrane</keyword>
<evidence type="ECO:0000256" key="4">
    <source>
        <dbReference type="ARBA" id="ARBA00022679"/>
    </source>
</evidence>
<dbReference type="SUPFAM" id="SSF48350">
    <property type="entry name" value="GTPase activation domain, GAP"/>
    <property type="match status" value="1"/>
</dbReference>
<dbReference type="GO" id="GO:0016020">
    <property type="term" value="C:membrane"/>
    <property type="evidence" value="ECO:0007669"/>
    <property type="project" value="UniProtKB-SubCell"/>
</dbReference>
<evidence type="ECO:0000256" key="10">
    <source>
        <dbReference type="ARBA" id="ARBA00023160"/>
    </source>
</evidence>
<name>A0A8H5DAG7_9AGAR</name>
<evidence type="ECO:0000259" key="14">
    <source>
        <dbReference type="PROSITE" id="PS50018"/>
    </source>
</evidence>
<dbReference type="OrthoDB" id="775356at2759"/>
<dbReference type="Gene3D" id="1.10.506.10">
    <property type="entry name" value="GTPase Activation - p120gap, domain 1"/>
    <property type="match status" value="1"/>
</dbReference>
<dbReference type="PANTHER" id="PTHR10194">
    <property type="entry name" value="RAS GTPASE-ACTIVATING PROTEINS"/>
    <property type="match status" value="1"/>
</dbReference>
<dbReference type="EMBL" id="JAACJO010000007">
    <property type="protein sequence ID" value="KAF5355628.1"/>
    <property type="molecule type" value="Genomic_DNA"/>
</dbReference>
<feature type="compositionally biased region" description="Polar residues" evidence="11">
    <location>
        <begin position="1005"/>
        <end position="1028"/>
    </location>
</feature>
<keyword evidence="7 12" id="KW-1133">Transmembrane helix</keyword>
<keyword evidence="2" id="KW-0343">GTPase activation</keyword>
<feature type="compositionally biased region" description="Basic and acidic residues" evidence="11">
    <location>
        <begin position="1063"/>
        <end position="1082"/>
    </location>
</feature>
<dbReference type="Proteomes" id="UP000559027">
    <property type="component" value="Unassembled WGS sequence"/>
</dbReference>
<keyword evidence="9 12" id="KW-0472">Membrane</keyword>
<dbReference type="Pfam" id="PF00616">
    <property type="entry name" value="RasGAP"/>
    <property type="match status" value="1"/>
</dbReference>
<organism evidence="15 16">
    <name type="scientific">Leucocoprinus leucothites</name>
    <dbReference type="NCBI Taxonomy" id="201217"/>
    <lineage>
        <taxon>Eukaryota</taxon>
        <taxon>Fungi</taxon>
        <taxon>Dikarya</taxon>
        <taxon>Basidiomycota</taxon>
        <taxon>Agaricomycotina</taxon>
        <taxon>Agaricomycetes</taxon>
        <taxon>Agaricomycetidae</taxon>
        <taxon>Agaricales</taxon>
        <taxon>Agaricineae</taxon>
        <taxon>Agaricaceae</taxon>
        <taxon>Leucocoprinus</taxon>
    </lineage>
</organism>
<evidence type="ECO:0000256" key="1">
    <source>
        <dbReference type="ARBA" id="ARBA00004141"/>
    </source>
</evidence>
<dbReference type="PANTHER" id="PTHR10194:SF60">
    <property type="entry name" value="RAS GTPASE-ACTIVATING PROTEIN RASKOL"/>
    <property type="match status" value="1"/>
</dbReference>
<feature type="transmembrane region" description="Helical" evidence="12">
    <location>
        <begin position="35"/>
        <end position="53"/>
    </location>
</feature>
<dbReference type="PROSITE" id="PS50004">
    <property type="entry name" value="C2"/>
    <property type="match status" value="1"/>
</dbReference>
<dbReference type="Pfam" id="PF00168">
    <property type="entry name" value="C2"/>
    <property type="match status" value="1"/>
</dbReference>
<dbReference type="Pfam" id="PF01151">
    <property type="entry name" value="ELO"/>
    <property type="match status" value="1"/>
</dbReference>
<keyword evidence="16" id="KW-1185">Reference proteome</keyword>
<feature type="transmembrane region" description="Helical" evidence="12">
    <location>
        <begin position="65"/>
        <end position="85"/>
    </location>
</feature>
<evidence type="ECO:0000259" key="13">
    <source>
        <dbReference type="PROSITE" id="PS50004"/>
    </source>
</evidence>
<keyword evidence="10" id="KW-0275">Fatty acid biosynthesis</keyword>
<keyword evidence="4" id="KW-0808">Transferase</keyword>
<keyword evidence="3" id="KW-0444">Lipid biosynthesis</keyword>
<evidence type="ECO:0000256" key="11">
    <source>
        <dbReference type="SAM" id="MobiDB-lite"/>
    </source>
</evidence>
<feature type="compositionally biased region" description="Polar residues" evidence="11">
    <location>
        <begin position="1041"/>
        <end position="1052"/>
    </location>
</feature>
<evidence type="ECO:0000256" key="2">
    <source>
        <dbReference type="ARBA" id="ARBA00022468"/>
    </source>
</evidence>
<dbReference type="AlphaFoldDB" id="A0A8H5DAG7"/>
<dbReference type="PROSITE" id="PS50018">
    <property type="entry name" value="RAS_GTPASE_ACTIV_2"/>
    <property type="match status" value="1"/>
</dbReference>
<evidence type="ECO:0000256" key="12">
    <source>
        <dbReference type="SAM" id="Phobius"/>
    </source>
</evidence>
<accession>A0A8H5DAG7</accession>
<evidence type="ECO:0000256" key="3">
    <source>
        <dbReference type="ARBA" id="ARBA00022516"/>
    </source>
</evidence>
<keyword evidence="8" id="KW-0443">Lipid metabolism</keyword>
<dbReference type="InterPro" id="IPR039360">
    <property type="entry name" value="Ras_GTPase"/>
</dbReference>
<keyword evidence="6" id="KW-0276">Fatty acid metabolism</keyword>
<feature type="domain" description="C2" evidence="13">
    <location>
        <begin position="485"/>
        <end position="616"/>
    </location>
</feature>
<dbReference type="SUPFAM" id="SSF49562">
    <property type="entry name" value="C2 domain (Calcium/lipid-binding domain, CaLB)"/>
    <property type="match status" value="1"/>
</dbReference>
<dbReference type="GO" id="GO:0009922">
    <property type="term" value="F:fatty acid elongase activity"/>
    <property type="evidence" value="ECO:0007669"/>
    <property type="project" value="InterPro"/>
</dbReference>
<protein>
    <recommendedName>
        <fullName evidence="17">Very-long-chain 3-oxoacyl-CoA synthase</fullName>
    </recommendedName>
</protein>
<gene>
    <name evidence="15" type="ORF">D9756_003766</name>
</gene>
<evidence type="ECO:0000313" key="16">
    <source>
        <dbReference type="Proteomes" id="UP000559027"/>
    </source>
</evidence>
<sequence>MAPLADLLLAYIPFRLPHHLSSYVIGKTPLSTTPVVVSMLAGYLTVIFGIKALMTNRQPYKLTTLFQIHNIFLSSGSALLLALMLEEIVPHVWRHGIRHALCDEAAWTSRMEFYYMINYYFKYLELLDTVFLALKKKPMQFLHVFHHSATALLCFTQLNGKTSISWSVITLNLAVHVVMCKWQLSPLETLFDLDEDYYYYATAGGARFWWKKYLTTMQIVQFVVDISLVYYGTYEHFTHAYYPYLPHSGNCAGAEGSALFGCALLTSYLGLFINFYFQTYKKPASSRKPKSVANGHANGFANGKANGTAGEQLNERDSEQEYFTCAEIYISNAAAATLRKASSQIWDSCLLKKQNESDSRPKGSHLETLSYNELDDPDTNREIQLAWSRWKRPYSIWALAESTLFKTVYIHLLRQTDIRPADNSLFFRKDCIAIFSTEQQRWIANNNAEPIYLQFPKSDLCSLWIWLLRSYAVPEIYGRWLKLKRPTTEEIGQEGGSYRMWREVQLTVASGRNLGTSKFYDPSQDPDDIGQEGESKDIDVYCEIVFNDAVCARTTIKKGLGLPEWHEFFVFSHLPPFESFEIMIWKEKKIGKPSLLGKVTVDLITFRRGEVVEGWYPVQSTSFSSQLQLGELRLKLQVLDTRNSLRWMQDLENTLHIKTLPPSLTKLAISQETIVQQIQEAARWEVEKAIPSHQTIFRGNTVFTKTMESCFSRYGNAFLEVSIGSPIRKLLAEKVAIEVDPGRRGKPSKDVVKNVDLLISWCREFWDHIFAAKDSCPEELCATLCTIRDLVEEHSRKADLAPEMQQQRPWQSVSAFIFLRFLVPGILHPHLFGLCSGLPDPAIQRSLKLIAKVIQSLANLNTSDQKEMAMIPLREFNKQNIPRMMEYLKAVSTTKSGLYSNPKLDSHEGRHVSTILARHKEILPVLERESVPEPPHYIDLSRELAIITSAVARHSRDMNNKTGARKFDDVALDSLCAACFEVEAEALQRVKELATRLAKERRQASASAAWSKHPTSLPKSPSLGSVQHSGYAPPGILEPRSQLTSKSLQESGPSPLPQAPSHVFEEKPDVIKSDTGENDKVKWSQAETLPEVSDDVAKRKRSFMRGIFGGL</sequence>
<evidence type="ECO:0000256" key="6">
    <source>
        <dbReference type="ARBA" id="ARBA00022832"/>
    </source>
</evidence>